<protein>
    <submittedName>
        <fullName evidence="1">Uncharacterized protein</fullName>
    </submittedName>
</protein>
<gene>
    <name evidence="1" type="ORF">GLOINDRAFT_24795</name>
</gene>
<name>U9U7R5_RHIID</name>
<proteinExistence type="predicted"/>
<dbReference type="EMBL" id="KI282766">
    <property type="protein sequence ID" value="ESA14598.1"/>
    <property type="molecule type" value="Genomic_DNA"/>
</dbReference>
<reference evidence="1" key="1">
    <citation type="submission" date="2013-07" db="EMBL/GenBank/DDBJ databases">
        <title>The genome of an arbuscular mycorrhizal fungus provides insights into the evolution of the oldest plant symbiosis.</title>
        <authorList>
            <consortium name="DOE Joint Genome Institute"/>
            <person name="Tisserant E."/>
            <person name="Malbreil M."/>
            <person name="Kuo A."/>
            <person name="Kohler A."/>
            <person name="Symeonidi A."/>
            <person name="Balestrini R."/>
            <person name="Charron P."/>
            <person name="Duensing N."/>
            <person name="Frei-dit-Frey N."/>
            <person name="Gianinazzi-Pearson V."/>
            <person name="Gilbert B."/>
            <person name="Handa Y."/>
            <person name="Hijri M."/>
            <person name="Kaul R."/>
            <person name="Kawaguchi M."/>
            <person name="Krajinski F."/>
            <person name="Lammers P."/>
            <person name="Lapierre D."/>
            <person name="Masclaux F.G."/>
            <person name="Murat C."/>
            <person name="Morin E."/>
            <person name="Ndikumana S."/>
            <person name="Pagni M."/>
            <person name="Petitpierre D."/>
            <person name="Requena N."/>
            <person name="Rosikiewicz P."/>
            <person name="Riley R."/>
            <person name="Saito K."/>
            <person name="San Clemente H."/>
            <person name="Shapiro H."/>
            <person name="van Tuinen D."/>
            <person name="Becard G."/>
            <person name="Bonfante P."/>
            <person name="Paszkowski U."/>
            <person name="Shachar-Hill Y."/>
            <person name="Young J.P."/>
            <person name="Sanders I.R."/>
            <person name="Henrissat B."/>
            <person name="Rensing S.A."/>
            <person name="Grigoriev I.V."/>
            <person name="Corradi N."/>
            <person name="Roux C."/>
            <person name="Martin F."/>
        </authorList>
    </citation>
    <scope>NUCLEOTIDE SEQUENCE</scope>
    <source>
        <strain evidence="1">DAOM 197198</strain>
    </source>
</reference>
<organism evidence="1">
    <name type="scientific">Rhizophagus irregularis (strain DAOM 181602 / DAOM 197198 / MUCL 43194)</name>
    <name type="common">Arbuscular mycorrhizal fungus</name>
    <name type="synonym">Glomus intraradices</name>
    <dbReference type="NCBI Taxonomy" id="747089"/>
    <lineage>
        <taxon>Eukaryota</taxon>
        <taxon>Fungi</taxon>
        <taxon>Fungi incertae sedis</taxon>
        <taxon>Mucoromycota</taxon>
        <taxon>Glomeromycotina</taxon>
        <taxon>Glomeromycetes</taxon>
        <taxon>Glomerales</taxon>
        <taxon>Glomeraceae</taxon>
        <taxon>Rhizophagus</taxon>
    </lineage>
</organism>
<dbReference type="HOGENOM" id="CLU_2672337_0_0_1"/>
<accession>U9U7R5</accession>
<sequence length="75" mass="8701">MTILKEQNLILHIINDVKICGNSSYQSWQRLLVLHPTIEWLSASLYLNGDNNTNEDSYKLKDCMLQNSLLTLKSY</sequence>
<evidence type="ECO:0000313" key="1">
    <source>
        <dbReference type="EMBL" id="ESA14598.1"/>
    </source>
</evidence>
<dbReference type="AlphaFoldDB" id="U9U7R5"/>